<dbReference type="Proteomes" id="UP000076794">
    <property type="component" value="Chromosome"/>
</dbReference>
<evidence type="ECO:0000313" key="1">
    <source>
        <dbReference type="EMBL" id="ANC32664.1"/>
    </source>
</evidence>
<name>A0A161IKF8_9MICO</name>
<reference evidence="1 2" key="1">
    <citation type="submission" date="2016-01" db="EMBL/GenBank/DDBJ databases">
        <title>Complete genome sequence of a soil Actinobacterium, Isoptericola dokdonensis DS-3.</title>
        <authorList>
            <person name="Kwon S.-K."/>
            <person name="Kim J.F."/>
        </authorList>
    </citation>
    <scope>NUCLEOTIDE SEQUENCE [LARGE SCALE GENOMIC DNA]</scope>
    <source>
        <strain evidence="1 2">DS-3</strain>
    </source>
</reference>
<dbReference type="EMBL" id="CP014209">
    <property type="protein sequence ID" value="ANC32664.1"/>
    <property type="molecule type" value="Genomic_DNA"/>
</dbReference>
<dbReference type="STRING" id="1300344.I598_3150"/>
<sequence length="47" mass="5664">MRSGWWFGVWWFGAWRSGARSRSRSLRDLRFPFDDRAPDLHAPNRVT</sequence>
<proteinExistence type="predicted"/>
<keyword evidence="2" id="KW-1185">Reference proteome</keyword>
<dbReference type="AlphaFoldDB" id="A0A161IKF8"/>
<protein>
    <submittedName>
        <fullName evidence="1">Uncharacterized protein</fullName>
    </submittedName>
</protein>
<dbReference type="KEGG" id="ido:I598_3150"/>
<accession>A0A161IKF8</accession>
<organism evidence="1 2">
    <name type="scientific">Isoptericola dokdonensis DS-3</name>
    <dbReference type="NCBI Taxonomy" id="1300344"/>
    <lineage>
        <taxon>Bacteria</taxon>
        <taxon>Bacillati</taxon>
        <taxon>Actinomycetota</taxon>
        <taxon>Actinomycetes</taxon>
        <taxon>Micrococcales</taxon>
        <taxon>Promicromonosporaceae</taxon>
        <taxon>Isoptericola</taxon>
    </lineage>
</organism>
<gene>
    <name evidence="1" type="ORF">I598_3150</name>
</gene>
<evidence type="ECO:0000313" key="2">
    <source>
        <dbReference type="Proteomes" id="UP000076794"/>
    </source>
</evidence>